<accession>S4P572</accession>
<dbReference type="AlphaFoldDB" id="S4P572"/>
<organism evidence="2">
    <name type="scientific">Pararge aegeria</name>
    <name type="common">speckled wood butterfly</name>
    <dbReference type="NCBI Taxonomy" id="116150"/>
    <lineage>
        <taxon>Eukaryota</taxon>
        <taxon>Metazoa</taxon>
        <taxon>Ecdysozoa</taxon>
        <taxon>Arthropoda</taxon>
        <taxon>Hexapoda</taxon>
        <taxon>Insecta</taxon>
        <taxon>Pterygota</taxon>
        <taxon>Neoptera</taxon>
        <taxon>Endopterygota</taxon>
        <taxon>Lepidoptera</taxon>
        <taxon>Glossata</taxon>
        <taxon>Ditrysia</taxon>
        <taxon>Papilionoidea</taxon>
        <taxon>Nymphalidae</taxon>
        <taxon>Satyrinae</taxon>
        <taxon>Satyrini</taxon>
        <taxon>Parargina</taxon>
        <taxon>Pararge</taxon>
    </lineage>
</organism>
<name>S4P572_9NEOP</name>
<keyword evidence="1" id="KW-0472">Membrane</keyword>
<feature type="transmembrane region" description="Helical" evidence="1">
    <location>
        <begin position="38"/>
        <end position="57"/>
    </location>
</feature>
<dbReference type="EMBL" id="GAIX01007326">
    <property type="protein sequence ID" value="JAA85234.1"/>
    <property type="molecule type" value="Transcribed_RNA"/>
</dbReference>
<protein>
    <submittedName>
        <fullName evidence="2">Uncharacterized protein</fullName>
    </submittedName>
</protein>
<keyword evidence="1" id="KW-1133">Transmembrane helix</keyword>
<reference evidence="2" key="2">
    <citation type="submission" date="2013-05" db="EMBL/GenBank/DDBJ databases">
        <authorList>
            <person name="Carter J.-M."/>
            <person name="Baker S.C."/>
            <person name="Pink R."/>
            <person name="Carter D.R.F."/>
            <person name="Collins A."/>
            <person name="Tomlin J."/>
            <person name="Gibbs M."/>
            <person name="Breuker C.J."/>
        </authorList>
    </citation>
    <scope>NUCLEOTIDE SEQUENCE</scope>
    <source>
        <tissue evidence="2">Ovary</tissue>
    </source>
</reference>
<proteinExistence type="predicted"/>
<evidence type="ECO:0000256" key="1">
    <source>
        <dbReference type="SAM" id="Phobius"/>
    </source>
</evidence>
<reference evidence="2" key="1">
    <citation type="journal article" date="2013" name="BMC Genomics">
        <title>Unscrambling butterfly oogenesis.</title>
        <authorList>
            <person name="Carter J.M."/>
            <person name="Baker S.C."/>
            <person name="Pink R."/>
            <person name="Carter D.R."/>
            <person name="Collins A."/>
            <person name="Tomlin J."/>
            <person name="Gibbs M."/>
            <person name="Breuker C.J."/>
        </authorList>
    </citation>
    <scope>NUCLEOTIDE SEQUENCE</scope>
    <source>
        <tissue evidence="2">Ovary</tissue>
    </source>
</reference>
<evidence type="ECO:0000313" key="2">
    <source>
        <dbReference type="EMBL" id="JAA85234.1"/>
    </source>
</evidence>
<sequence>MILFNKNNLLIVRTVSQSSIRKNISQLTMYMYKTSIDLPVHFVHIYFFITISNRYLIYLLTNKLPKYSQCLLKN</sequence>
<keyword evidence="1" id="KW-0812">Transmembrane</keyword>